<name>B1ZRY0_OPITP</name>
<dbReference type="AlphaFoldDB" id="B1ZRY0"/>
<evidence type="ECO:0000313" key="1">
    <source>
        <dbReference type="EMBL" id="ACB74734.1"/>
    </source>
</evidence>
<proteinExistence type="predicted"/>
<accession>B1ZRY0</accession>
<keyword evidence="2" id="KW-1185">Reference proteome</keyword>
<protein>
    <submittedName>
        <fullName evidence="1">Uncharacterized protein</fullName>
    </submittedName>
</protein>
<dbReference type="HOGENOM" id="CLU_1347784_0_0_0"/>
<dbReference type="Proteomes" id="UP000007013">
    <property type="component" value="Chromosome"/>
</dbReference>
<reference evidence="1 2" key="1">
    <citation type="journal article" date="2011" name="J. Bacteriol.">
        <title>Genome sequence of the verrucomicrobium Opitutus terrae PB90-1, an abundant inhabitant of rice paddy soil ecosystems.</title>
        <authorList>
            <person name="van Passel M.W."/>
            <person name="Kant R."/>
            <person name="Palva A."/>
            <person name="Copeland A."/>
            <person name="Lucas S."/>
            <person name="Lapidus A."/>
            <person name="Glavina del Rio T."/>
            <person name="Pitluck S."/>
            <person name="Goltsman E."/>
            <person name="Clum A."/>
            <person name="Sun H."/>
            <person name="Schmutz J."/>
            <person name="Larimer F.W."/>
            <person name="Land M.L."/>
            <person name="Hauser L."/>
            <person name="Kyrpides N."/>
            <person name="Mikhailova N."/>
            <person name="Richardson P.P."/>
            <person name="Janssen P.H."/>
            <person name="de Vos W.M."/>
            <person name="Smidt H."/>
        </authorList>
    </citation>
    <scope>NUCLEOTIDE SEQUENCE [LARGE SCALE GENOMIC DNA]</scope>
    <source>
        <strain evidence="2">DSM 11246 / JCM 15787 / PB90-1</strain>
    </source>
</reference>
<sequence length="203" mass="22963">MQLASPSPVMLALSINQLLVGLGRWRRATFGLIRQWQNERRYSGAPGVVTARIHSQYLGLGAHLFMATVVLHRAEREGRRVRFEFTSPQYGAGNWLPHLYCQPTDQSGLASSPPVMIGAWSDFSRGFRRQPKRNRDELATLLRRQFSPAPPIAEAVESFATRYFGPPVLGVHYRGTDNGPKPVAWTKRKWRRRSVPRSRAGLS</sequence>
<dbReference type="EMBL" id="CP001032">
    <property type="protein sequence ID" value="ACB74734.1"/>
    <property type="molecule type" value="Genomic_DNA"/>
</dbReference>
<dbReference type="RefSeq" id="WP_012374272.1">
    <property type="nucleotide sequence ID" value="NC_010571.1"/>
</dbReference>
<dbReference type="KEGG" id="ote:Oter_1450"/>
<organism evidence="1 2">
    <name type="scientific">Opitutus terrae (strain DSM 11246 / JCM 15787 / PB90-1)</name>
    <dbReference type="NCBI Taxonomy" id="452637"/>
    <lineage>
        <taxon>Bacteria</taxon>
        <taxon>Pseudomonadati</taxon>
        <taxon>Verrucomicrobiota</taxon>
        <taxon>Opitutia</taxon>
        <taxon>Opitutales</taxon>
        <taxon>Opitutaceae</taxon>
        <taxon>Opitutus</taxon>
    </lineage>
</organism>
<gene>
    <name evidence="1" type="ordered locus">Oter_1450</name>
</gene>
<evidence type="ECO:0000313" key="2">
    <source>
        <dbReference type="Proteomes" id="UP000007013"/>
    </source>
</evidence>